<dbReference type="PANTHER" id="PTHR30518">
    <property type="entry name" value="ENDOLYTIC MUREIN TRANSGLYCOSYLASE"/>
    <property type="match status" value="1"/>
</dbReference>
<keyword evidence="6 7" id="KW-0961">Cell wall biogenesis/degradation</keyword>
<dbReference type="GO" id="GO:0016829">
    <property type="term" value="F:lyase activity"/>
    <property type="evidence" value="ECO:0007669"/>
    <property type="project" value="UniProtKB-KW"/>
</dbReference>
<gene>
    <name evidence="7" type="primary">mltG</name>
    <name evidence="8" type="ORF">GETHED_12850</name>
</gene>
<dbReference type="EMBL" id="BSDC01000001">
    <property type="protein sequence ID" value="GLH66921.1"/>
    <property type="molecule type" value="Genomic_DNA"/>
</dbReference>
<keyword evidence="9" id="KW-1185">Reference proteome</keyword>
<feature type="site" description="Important for catalytic activity" evidence="7">
    <location>
        <position position="210"/>
    </location>
</feature>
<sequence>MARSSISLRFFLATLILAAAPAAGGWWAWKGQGPLRQDATVLVKRGTSINQMADQLERDGVIRSASLFKLWARARKLQLIRGEYTFTSRASLSDVAGKLRRAEIHYTAVSIPEGAHAWAVQKRLKDFVPEEVFWTLWKSPRLARTAGFEDAESLEGLVAPATYKLHRALEPEEIMLMLVEAFRNQVRPKLEGGALPPYETLVLASLVEKETKLPEEQPRVAGVYLKRLKIGMRLQCDPTSLYARWIAGDLRFTAPTPEDIRRSSRFNTYAVKGLPPTPIAVPSPSAIEAAKAPLSGKDLYFVATGQGGHNFAPSLRDHNRNVGLYRKELARQRKSARG</sequence>
<comment type="similarity">
    <text evidence="7">Belongs to the transglycosylase MltG family.</text>
</comment>
<dbReference type="EC" id="4.2.2.29" evidence="7"/>
<protein>
    <recommendedName>
        <fullName evidence="7">Endolytic murein transglycosylase</fullName>
        <ecNumber evidence="7">4.2.2.29</ecNumber>
    </recommendedName>
    <alternativeName>
        <fullName evidence="7">Peptidoglycan lytic transglycosylase</fullName>
    </alternativeName>
    <alternativeName>
        <fullName evidence="7">Peptidoglycan polymerization terminase</fullName>
    </alternativeName>
</protein>
<comment type="caution">
    <text evidence="8">The sequence shown here is derived from an EMBL/GenBank/DDBJ whole genome shotgun (WGS) entry which is preliminary data.</text>
</comment>
<dbReference type="InterPro" id="IPR003770">
    <property type="entry name" value="MLTG-like"/>
</dbReference>
<evidence type="ECO:0000313" key="8">
    <source>
        <dbReference type="EMBL" id="GLH66921.1"/>
    </source>
</evidence>
<dbReference type="HAMAP" id="MF_02065">
    <property type="entry name" value="MltG"/>
    <property type="match status" value="1"/>
</dbReference>
<dbReference type="NCBIfam" id="TIGR00247">
    <property type="entry name" value="endolytic transglycosylase MltG"/>
    <property type="match status" value="1"/>
</dbReference>
<reference evidence="8" key="1">
    <citation type="journal article" date="2023" name="Antonie Van Leeuwenhoek">
        <title>Mesoterricola silvestris gen. nov., sp. nov., Mesoterricola sediminis sp. nov., Geothrix oryzae sp. nov., Geothrix edaphica sp. nov., Geothrix rubra sp. nov., and Geothrix limicola sp. nov., six novel members of Acidobacteriota isolated from soils.</title>
        <authorList>
            <person name="Itoh H."/>
            <person name="Sugisawa Y."/>
            <person name="Mise K."/>
            <person name="Xu Z."/>
            <person name="Kuniyasu M."/>
            <person name="Ushijima N."/>
            <person name="Kawano K."/>
            <person name="Kobayashi E."/>
            <person name="Shiratori Y."/>
            <person name="Masuda Y."/>
            <person name="Senoo K."/>
        </authorList>
    </citation>
    <scope>NUCLEOTIDE SEQUENCE</scope>
    <source>
        <strain evidence="8">Red802</strain>
    </source>
</reference>
<evidence type="ECO:0000256" key="2">
    <source>
        <dbReference type="ARBA" id="ARBA00022692"/>
    </source>
</evidence>
<organism evidence="8 9">
    <name type="scientific">Geothrix edaphica</name>
    <dbReference type="NCBI Taxonomy" id="2927976"/>
    <lineage>
        <taxon>Bacteria</taxon>
        <taxon>Pseudomonadati</taxon>
        <taxon>Acidobacteriota</taxon>
        <taxon>Holophagae</taxon>
        <taxon>Holophagales</taxon>
        <taxon>Holophagaceae</taxon>
        <taxon>Geothrix</taxon>
    </lineage>
</organism>
<proteinExistence type="inferred from homology"/>
<evidence type="ECO:0000256" key="4">
    <source>
        <dbReference type="ARBA" id="ARBA00023136"/>
    </source>
</evidence>
<name>A0ABQ5PXP8_9BACT</name>
<comment type="function">
    <text evidence="7">Functions as a peptidoglycan terminase that cleaves nascent peptidoglycan strands endolytically to terminate their elongation.</text>
</comment>
<dbReference type="Proteomes" id="UP001165044">
    <property type="component" value="Unassembled WGS sequence"/>
</dbReference>
<keyword evidence="3 7" id="KW-1133">Transmembrane helix</keyword>
<dbReference type="RefSeq" id="WP_285607640.1">
    <property type="nucleotide sequence ID" value="NZ_BSDC01000001.1"/>
</dbReference>
<evidence type="ECO:0000313" key="9">
    <source>
        <dbReference type="Proteomes" id="UP001165044"/>
    </source>
</evidence>
<dbReference type="PANTHER" id="PTHR30518:SF2">
    <property type="entry name" value="ENDOLYTIC MUREIN TRANSGLYCOSYLASE"/>
    <property type="match status" value="1"/>
</dbReference>
<keyword evidence="5 7" id="KW-0456">Lyase</keyword>
<evidence type="ECO:0000256" key="6">
    <source>
        <dbReference type="ARBA" id="ARBA00023316"/>
    </source>
</evidence>
<evidence type="ECO:0000256" key="7">
    <source>
        <dbReference type="HAMAP-Rule" id="MF_02065"/>
    </source>
</evidence>
<dbReference type="Pfam" id="PF02618">
    <property type="entry name" value="YceG"/>
    <property type="match status" value="1"/>
</dbReference>
<evidence type="ECO:0000256" key="3">
    <source>
        <dbReference type="ARBA" id="ARBA00022989"/>
    </source>
</evidence>
<dbReference type="Gene3D" id="3.30.1490.480">
    <property type="entry name" value="Endolytic murein transglycosylase"/>
    <property type="match status" value="1"/>
</dbReference>
<accession>A0ABQ5PXP8</accession>
<dbReference type="Gene3D" id="3.30.160.60">
    <property type="entry name" value="Classic Zinc Finger"/>
    <property type="match status" value="1"/>
</dbReference>
<evidence type="ECO:0000256" key="1">
    <source>
        <dbReference type="ARBA" id="ARBA00022475"/>
    </source>
</evidence>
<keyword evidence="1 7" id="KW-1003">Cell membrane</keyword>
<evidence type="ECO:0000256" key="5">
    <source>
        <dbReference type="ARBA" id="ARBA00023239"/>
    </source>
</evidence>
<comment type="catalytic activity">
    <reaction evidence="7">
        <text>a peptidoglycan chain = a peptidoglycan chain with N-acetyl-1,6-anhydromuramyl-[peptide] at the reducing end + a peptidoglycan chain with N-acetylglucosamine at the non-reducing end.</text>
        <dbReference type="EC" id="4.2.2.29"/>
    </reaction>
</comment>
<keyword evidence="2 7" id="KW-0812">Transmembrane</keyword>
<keyword evidence="4 7" id="KW-0472">Membrane</keyword>